<organism evidence="8 9">
    <name type="scientific">Candidatus Limadaptatus stercoripullorum</name>
    <dbReference type="NCBI Taxonomy" id="2840846"/>
    <lineage>
        <taxon>Bacteria</taxon>
        <taxon>Bacillati</taxon>
        <taxon>Bacillota</taxon>
        <taxon>Clostridia</taxon>
        <taxon>Eubacteriales</taxon>
        <taxon>Candidatus Limadaptatus</taxon>
    </lineage>
</organism>
<comment type="similarity">
    <text evidence="1">Belongs to the class-I fumarase family.</text>
</comment>
<sequence>MREITFETLAEAAADCVKACLCLPERAKAALKAARAREDNEAAAFALDMLLENAETAEREGLALCQDTGMAVFFVTLGLGVRFTGGRIEDAINEGVRRGYRRYGCRASVLDPLTRVNTGDNTPAIVHIETEESENITLDFLPKGFGSENMTRLYMLTPSAGIRGIADCVEDAVRAAGSKPCPPVIVGVGIGGTSEKAAELAKRQHLREIGAPSPDPELAALERECLERVNALGIGVQGFGGQNTALAVHIGKYPTHITALPVAVNIQCNAARKSHKVI</sequence>
<evidence type="ECO:0000259" key="7">
    <source>
        <dbReference type="Pfam" id="PF05681"/>
    </source>
</evidence>
<dbReference type="NCBIfam" id="TIGR00722">
    <property type="entry name" value="ttdA_fumA_fumB"/>
    <property type="match status" value="1"/>
</dbReference>
<evidence type="ECO:0000313" key="9">
    <source>
        <dbReference type="Proteomes" id="UP000886857"/>
    </source>
</evidence>
<reference evidence="8" key="1">
    <citation type="submission" date="2020-10" db="EMBL/GenBank/DDBJ databases">
        <authorList>
            <person name="Gilroy R."/>
        </authorList>
    </citation>
    <scope>NUCLEOTIDE SEQUENCE</scope>
    <source>
        <strain evidence="8">10406</strain>
    </source>
</reference>
<dbReference type="EC" id="4.2.1.2" evidence="8"/>
<evidence type="ECO:0000256" key="3">
    <source>
        <dbReference type="ARBA" id="ARBA00022723"/>
    </source>
</evidence>
<dbReference type="GO" id="GO:0046872">
    <property type="term" value="F:metal ion binding"/>
    <property type="evidence" value="ECO:0007669"/>
    <property type="project" value="UniProtKB-KW"/>
</dbReference>
<keyword evidence="3" id="KW-0479">Metal-binding</keyword>
<evidence type="ECO:0000313" key="8">
    <source>
        <dbReference type="EMBL" id="HIU99043.1"/>
    </source>
</evidence>
<dbReference type="InterPro" id="IPR004646">
    <property type="entry name" value="Fe-S_hydro-lyase_TtdA-typ_cat"/>
</dbReference>
<evidence type="ECO:0000256" key="5">
    <source>
        <dbReference type="ARBA" id="ARBA00023014"/>
    </source>
</evidence>
<dbReference type="Pfam" id="PF05681">
    <property type="entry name" value="Fumerase"/>
    <property type="match status" value="1"/>
</dbReference>
<evidence type="ECO:0000256" key="2">
    <source>
        <dbReference type="ARBA" id="ARBA00022485"/>
    </source>
</evidence>
<dbReference type="PANTHER" id="PTHR30389:SF17">
    <property type="entry name" value="L(+)-TARTRATE DEHYDRATASE SUBUNIT ALPHA-RELATED"/>
    <property type="match status" value="1"/>
</dbReference>
<dbReference type="NCBIfam" id="NF004885">
    <property type="entry name" value="PRK06246.1"/>
    <property type="match status" value="1"/>
</dbReference>
<keyword evidence="5" id="KW-0411">Iron-sulfur</keyword>
<feature type="domain" description="Fe-S hydro-lyase tartrate dehydratase alpha-type catalytic" evidence="7">
    <location>
        <begin position="15"/>
        <end position="275"/>
    </location>
</feature>
<keyword evidence="2" id="KW-0004">4Fe-4S</keyword>
<comment type="caution">
    <text evidence="8">The sequence shown here is derived from an EMBL/GenBank/DDBJ whole genome shotgun (WGS) entry which is preliminary data.</text>
</comment>
<dbReference type="AlphaFoldDB" id="A0A9D1NAE1"/>
<keyword evidence="4" id="KW-0408">Iron</keyword>
<dbReference type="InterPro" id="IPR051208">
    <property type="entry name" value="Class-I_Fumarase/Tartrate_DH"/>
</dbReference>
<evidence type="ECO:0000256" key="6">
    <source>
        <dbReference type="ARBA" id="ARBA00023239"/>
    </source>
</evidence>
<reference evidence="8" key="2">
    <citation type="journal article" date="2021" name="PeerJ">
        <title>Extensive microbial diversity within the chicken gut microbiome revealed by metagenomics and culture.</title>
        <authorList>
            <person name="Gilroy R."/>
            <person name="Ravi A."/>
            <person name="Getino M."/>
            <person name="Pursley I."/>
            <person name="Horton D.L."/>
            <person name="Alikhan N.F."/>
            <person name="Baker D."/>
            <person name="Gharbi K."/>
            <person name="Hall N."/>
            <person name="Watson M."/>
            <person name="Adriaenssens E.M."/>
            <person name="Foster-Nyarko E."/>
            <person name="Jarju S."/>
            <person name="Secka A."/>
            <person name="Antonio M."/>
            <person name="Oren A."/>
            <person name="Chaudhuri R.R."/>
            <person name="La Ragione R."/>
            <person name="Hildebrand F."/>
            <person name="Pallen M.J."/>
        </authorList>
    </citation>
    <scope>NUCLEOTIDE SEQUENCE</scope>
    <source>
        <strain evidence="8">10406</strain>
    </source>
</reference>
<dbReference type="GO" id="GO:0051539">
    <property type="term" value="F:4 iron, 4 sulfur cluster binding"/>
    <property type="evidence" value="ECO:0007669"/>
    <property type="project" value="UniProtKB-KW"/>
</dbReference>
<dbReference type="EMBL" id="DVOE01000066">
    <property type="protein sequence ID" value="HIU99043.1"/>
    <property type="molecule type" value="Genomic_DNA"/>
</dbReference>
<dbReference type="PANTHER" id="PTHR30389">
    <property type="entry name" value="FUMARATE HYDRATASE-RELATED"/>
    <property type="match status" value="1"/>
</dbReference>
<protein>
    <submittedName>
        <fullName evidence="8">Fumarate hydratase</fullName>
        <ecNumber evidence="8">4.2.1.2</ecNumber>
    </submittedName>
</protein>
<name>A0A9D1NAE1_9FIRM</name>
<gene>
    <name evidence="8" type="ORF">IAC73_04305</name>
</gene>
<accession>A0A9D1NAE1</accession>
<proteinExistence type="inferred from homology"/>
<evidence type="ECO:0000256" key="1">
    <source>
        <dbReference type="ARBA" id="ARBA00008876"/>
    </source>
</evidence>
<dbReference type="GO" id="GO:0004333">
    <property type="term" value="F:fumarate hydratase activity"/>
    <property type="evidence" value="ECO:0007669"/>
    <property type="project" value="UniProtKB-EC"/>
</dbReference>
<dbReference type="Proteomes" id="UP000886857">
    <property type="component" value="Unassembled WGS sequence"/>
</dbReference>
<keyword evidence="6 8" id="KW-0456">Lyase</keyword>
<evidence type="ECO:0000256" key="4">
    <source>
        <dbReference type="ARBA" id="ARBA00023004"/>
    </source>
</evidence>